<evidence type="ECO:0000256" key="1">
    <source>
        <dbReference type="ARBA" id="ARBA00022490"/>
    </source>
</evidence>
<comment type="catalytic activity">
    <reaction evidence="4 5">
        <text>[protein]-L-glutamate 5-O-methyl ester + H2O = L-glutamyl-[protein] + methanol + H(+)</text>
        <dbReference type="Rhea" id="RHEA:23236"/>
        <dbReference type="Rhea" id="RHEA-COMP:10208"/>
        <dbReference type="Rhea" id="RHEA-COMP:10311"/>
        <dbReference type="ChEBI" id="CHEBI:15377"/>
        <dbReference type="ChEBI" id="CHEBI:15378"/>
        <dbReference type="ChEBI" id="CHEBI:17790"/>
        <dbReference type="ChEBI" id="CHEBI:29973"/>
        <dbReference type="ChEBI" id="CHEBI:82795"/>
        <dbReference type="EC" id="3.1.1.61"/>
    </reaction>
</comment>
<dbReference type="SUPFAM" id="SSF52172">
    <property type="entry name" value="CheY-like"/>
    <property type="match status" value="1"/>
</dbReference>
<dbReference type="NCBIfam" id="NF009206">
    <property type="entry name" value="PRK12555.1"/>
    <property type="match status" value="1"/>
</dbReference>
<dbReference type="KEGG" id="bsan:CHH28_18785"/>
<evidence type="ECO:0000313" key="11">
    <source>
        <dbReference type="Proteomes" id="UP000202440"/>
    </source>
</evidence>
<keyword evidence="11" id="KW-1185">Reference proteome</keyword>
<dbReference type="InterPro" id="IPR001789">
    <property type="entry name" value="Sig_transdc_resp-reg_receiver"/>
</dbReference>
<feature type="active site" evidence="5 6">
    <location>
        <position position="290"/>
    </location>
</feature>
<dbReference type="InterPro" id="IPR011006">
    <property type="entry name" value="CheY-like_superfamily"/>
</dbReference>
<comment type="domain">
    <text evidence="5">Contains a C-terminal catalytic domain, and an N-terminal region which modulates catalytic activity.</text>
</comment>
<comment type="similarity">
    <text evidence="5">Belongs to the CheB family.</text>
</comment>
<accession>A0A222FNI8</accession>
<reference evidence="10 11" key="1">
    <citation type="submission" date="2017-07" db="EMBL/GenBank/DDBJ databases">
        <title>Annotated genome sequence of Bacterioplanes sanyensis isolated from Red Sea.</title>
        <authorList>
            <person name="Rehman Z.U."/>
        </authorList>
    </citation>
    <scope>NUCLEOTIDE SEQUENCE [LARGE SCALE GENOMIC DNA]</scope>
    <source>
        <strain evidence="10 11">NV9</strain>
    </source>
</reference>
<dbReference type="SMART" id="SM00448">
    <property type="entry name" value="REC"/>
    <property type="match status" value="1"/>
</dbReference>
<keyword evidence="3 5" id="KW-0378">Hydrolase</keyword>
<evidence type="ECO:0000259" key="8">
    <source>
        <dbReference type="PROSITE" id="PS50110"/>
    </source>
</evidence>
<feature type="domain" description="Response regulatory" evidence="8">
    <location>
        <begin position="6"/>
        <end position="124"/>
    </location>
</feature>
<evidence type="ECO:0000256" key="4">
    <source>
        <dbReference type="ARBA" id="ARBA00048267"/>
    </source>
</evidence>
<dbReference type="EMBL" id="CP022530">
    <property type="protein sequence ID" value="ASP40588.1"/>
    <property type="molecule type" value="Genomic_DNA"/>
</dbReference>
<dbReference type="InterPro" id="IPR008248">
    <property type="entry name" value="CheB-like"/>
</dbReference>
<dbReference type="CDD" id="cd17541">
    <property type="entry name" value="REC_CheB-like"/>
    <property type="match status" value="1"/>
</dbReference>
<dbReference type="CDD" id="cd16432">
    <property type="entry name" value="CheB_Rec"/>
    <property type="match status" value="1"/>
</dbReference>
<sequence>MAKPIRVLVVDDSPLIRQLLTSMLSEENTGIEVVGTAADPFIARDKIKQLRPDVITLDVEMPRMTGLQFLKNLMRLYPMPVVMVSSLTEQGAPETLDALELGAVDYIAKPQIKNEAAFKRFAKHLVEKITIASTAKVRILETEKVQQRRSQVETVQSYHRWIAIGASTGGTEAIKEVLMTVPKHCPPIVITQHIPAVFSRSFAMRLNHSLELEVCEAENGLEVLPGRVIIAEGDHHLEFIKQQGKTVCQLSASEPVNRHRPSVGVMFDSLRTVITPSKLVVVLLTGMGNDGASALARLKQEGASTLVQDEASSVVWGMPGAAVAQGAVDEVVPLSEVARRMLSLAAVKQ</sequence>
<evidence type="ECO:0000313" key="10">
    <source>
        <dbReference type="EMBL" id="ASP40588.1"/>
    </source>
</evidence>
<evidence type="ECO:0000256" key="5">
    <source>
        <dbReference type="HAMAP-Rule" id="MF_00099"/>
    </source>
</evidence>
<dbReference type="PANTHER" id="PTHR42872">
    <property type="entry name" value="PROTEIN-GLUTAMATE METHYLESTERASE/PROTEIN-GLUTAMINE GLUTAMINASE"/>
    <property type="match status" value="1"/>
</dbReference>
<name>A0A222FNI8_9GAMM</name>
<dbReference type="NCBIfam" id="NF001965">
    <property type="entry name" value="PRK00742.1"/>
    <property type="match status" value="1"/>
</dbReference>
<dbReference type="InterPro" id="IPR000673">
    <property type="entry name" value="Sig_transdc_resp-reg_Me-estase"/>
</dbReference>
<evidence type="ECO:0000259" key="9">
    <source>
        <dbReference type="PROSITE" id="PS50122"/>
    </source>
</evidence>
<dbReference type="InterPro" id="IPR035909">
    <property type="entry name" value="CheB_C"/>
</dbReference>
<proteinExistence type="inferred from homology"/>
<dbReference type="Gene3D" id="3.40.50.180">
    <property type="entry name" value="Methylesterase CheB, C-terminal domain"/>
    <property type="match status" value="1"/>
</dbReference>
<dbReference type="SUPFAM" id="SSF52738">
    <property type="entry name" value="Methylesterase CheB, C-terminal domain"/>
    <property type="match status" value="1"/>
</dbReference>
<dbReference type="PIRSF" id="PIRSF000876">
    <property type="entry name" value="RR_chemtxs_CheB"/>
    <property type="match status" value="1"/>
</dbReference>
<dbReference type="PANTHER" id="PTHR42872:SF6">
    <property type="entry name" value="PROTEIN-GLUTAMATE METHYLESTERASE_PROTEIN-GLUTAMINE GLUTAMINASE"/>
    <property type="match status" value="1"/>
</dbReference>
<comment type="catalytic activity">
    <reaction evidence="5">
        <text>L-glutaminyl-[protein] + H2O = L-glutamyl-[protein] + NH4(+)</text>
        <dbReference type="Rhea" id="RHEA:16441"/>
        <dbReference type="Rhea" id="RHEA-COMP:10207"/>
        <dbReference type="Rhea" id="RHEA-COMP:10208"/>
        <dbReference type="ChEBI" id="CHEBI:15377"/>
        <dbReference type="ChEBI" id="CHEBI:28938"/>
        <dbReference type="ChEBI" id="CHEBI:29973"/>
        <dbReference type="ChEBI" id="CHEBI:30011"/>
        <dbReference type="EC" id="3.5.1.44"/>
    </reaction>
</comment>
<feature type="active site" evidence="5 6">
    <location>
        <position position="167"/>
    </location>
</feature>
<evidence type="ECO:0000256" key="7">
    <source>
        <dbReference type="PROSITE-ProRule" id="PRU00169"/>
    </source>
</evidence>
<keyword evidence="1 5" id="KW-0963">Cytoplasm</keyword>
<dbReference type="EC" id="3.5.1.44" evidence="5"/>
<dbReference type="HAMAP" id="MF_00099">
    <property type="entry name" value="CheB_chemtxs"/>
    <property type="match status" value="1"/>
</dbReference>
<gene>
    <name evidence="5" type="primary">cheB</name>
    <name evidence="10" type="ORF">CHH28_18785</name>
</gene>
<dbReference type="PROSITE" id="PS50110">
    <property type="entry name" value="RESPONSE_REGULATORY"/>
    <property type="match status" value="1"/>
</dbReference>
<dbReference type="Pfam" id="PF00072">
    <property type="entry name" value="Response_reg"/>
    <property type="match status" value="1"/>
</dbReference>
<dbReference type="GO" id="GO:0006935">
    <property type="term" value="P:chemotaxis"/>
    <property type="evidence" value="ECO:0007669"/>
    <property type="project" value="UniProtKB-UniRule"/>
</dbReference>
<keyword evidence="5 7" id="KW-0597">Phosphoprotein</keyword>
<dbReference type="Pfam" id="PF01339">
    <property type="entry name" value="CheB_methylest"/>
    <property type="match status" value="1"/>
</dbReference>
<feature type="modified residue" description="4-aspartylphosphate" evidence="5 7">
    <location>
        <position position="58"/>
    </location>
</feature>
<keyword evidence="2 5" id="KW-0145">Chemotaxis</keyword>
<comment type="function">
    <text evidence="5">Involved in chemotaxis. Part of a chemotaxis signal transduction system that modulates chemotaxis in response to various stimuli. Catalyzes the demethylation of specific methylglutamate residues introduced into the chemoreceptors (methyl-accepting chemotaxis proteins or MCP) by CheR. Also mediates the irreversible deamidation of specific glutamine residues to glutamic acid.</text>
</comment>
<comment type="PTM">
    <text evidence="5">Phosphorylated by CheA. Phosphorylation of the N-terminal regulatory domain activates the methylesterase activity.</text>
</comment>
<dbReference type="Gene3D" id="3.40.50.2300">
    <property type="match status" value="1"/>
</dbReference>
<evidence type="ECO:0000256" key="6">
    <source>
        <dbReference type="PROSITE-ProRule" id="PRU00050"/>
    </source>
</evidence>
<dbReference type="OrthoDB" id="9793421at2"/>
<evidence type="ECO:0000256" key="2">
    <source>
        <dbReference type="ARBA" id="ARBA00022500"/>
    </source>
</evidence>
<organism evidence="10 11">
    <name type="scientific">Bacterioplanes sanyensis</name>
    <dbReference type="NCBI Taxonomy" id="1249553"/>
    <lineage>
        <taxon>Bacteria</taxon>
        <taxon>Pseudomonadati</taxon>
        <taxon>Pseudomonadota</taxon>
        <taxon>Gammaproteobacteria</taxon>
        <taxon>Oceanospirillales</taxon>
        <taxon>Oceanospirillaceae</taxon>
        <taxon>Bacterioplanes</taxon>
    </lineage>
</organism>
<dbReference type="GO" id="GO:0000156">
    <property type="term" value="F:phosphorelay response regulator activity"/>
    <property type="evidence" value="ECO:0007669"/>
    <property type="project" value="InterPro"/>
</dbReference>
<feature type="active site" evidence="5 6">
    <location>
        <position position="193"/>
    </location>
</feature>
<comment type="subcellular location">
    <subcellularLocation>
        <location evidence="5">Cytoplasm</location>
    </subcellularLocation>
</comment>
<dbReference type="EC" id="3.1.1.61" evidence="5"/>
<dbReference type="PROSITE" id="PS50122">
    <property type="entry name" value="CHEB"/>
    <property type="match status" value="1"/>
</dbReference>
<dbReference type="GO" id="GO:0008984">
    <property type="term" value="F:protein-glutamate methylesterase activity"/>
    <property type="evidence" value="ECO:0007669"/>
    <property type="project" value="UniProtKB-UniRule"/>
</dbReference>
<dbReference type="Proteomes" id="UP000202440">
    <property type="component" value="Chromosome"/>
</dbReference>
<feature type="domain" description="CheB-type methylesterase" evidence="9">
    <location>
        <begin position="155"/>
        <end position="348"/>
    </location>
</feature>
<dbReference type="GO" id="GO:0050568">
    <property type="term" value="F:protein-glutamine glutaminase activity"/>
    <property type="evidence" value="ECO:0007669"/>
    <property type="project" value="UniProtKB-UniRule"/>
</dbReference>
<dbReference type="AlphaFoldDB" id="A0A222FNI8"/>
<dbReference type="RefSeq" id="WP_094061750.1">
    <property type="nucleotide sequence ID" value="NZ_CP022530.1"/>
</dbReference>
<evidence type="ECO:0000256" key="3">
    <source>
        <dbReference type="ARBA" id="ARBA00022801"/>
    </source>
</evidence>
<protein>
    <recommendedName>
        <fullName evidence="5">Protein-glutamate methylesterase/protein-glutamine glutaminase</fullName>
        <ecNumber evidence="5">3.1.1.61</ecNumber>
        <ecNumber evidence="5">3.5.1.44</ecNumber>
    </recommendedName>
</protein>
<dbReference type="GO" id="GO:0005737">
    <property type="term" value="C:cytoplasm"/>
    <property type="evidence" value="ECO:0007669"/>
    <property type="project" value="UniProtKB-SubCell"/>
</dbReference>